<dbReference type="AlphaFoldDB" id="A0A212JI61"/>
<dbReference type="Gene3D" id="2.40.390.10">
    <property type="entry name" value="CV3147-like"/>
    <property type="match status" value="1"/>
</dbReference>
<sequence>MPGIAPAPDRVLTADDIEALALGAWILGTGGGGSPYLNLLNMRELYAAGHTATLRDPLALADDALVAVLSNQGAPLINQERLSNPRVALRALRTLEAYIGRRFEAVMPVEIGGGNGVYPLMVAALTGLPAIDADAMGRAYPEAQMTSFAVAGLQCYPLAMADIRDNDIVIPRAASWKWMERISRRICVEMGSSAATCKAPRTGREVKDHAILHTTTKAIALGRAVREAQRRHHDPIAVILRECGGKRLFAGKVADLERRTTEGFLRGRARLDGLDGERGETFTLDFQNEFSVGRRGETPVVTTPDLICVIDSDTGEGIGTDALRFGQRVTVLALPAPEVFRSAAGIALVGPRAFGFDFDYRSAFEDASA</sequence>
<feature type="domain" description="S-Me-THD-like C-terminal" evidence="2">
    <location>
        <begin position="175"/>
        <end position="362"/>
    </location>
</feature>
<dbReference type="SUPFAM" id="SSF160991">
    <property type="entry name" value="CV3147-like"/>
    <property type="match status" value="1"/>
</dbReference>
<dbReference type="InterPro" id="IPR010318">
    <property type="entry name" value="S-Me-THD_N"/>
</dbReference>
<protein>
    <recommendedName>
        <fullName evidence="4">DUF917 domain-containing protein</fullName>
    </recommendedName>
</protein>
<reference evidence="3" key="1">
    <citation type="submission" date="2016-04" db="EMBL/GenBank/DDBJ databases">
        <authorList>
            <person name="Evans L.H."/>
            <person name="Alamgir A."/>
            <person name="Owens N."/>
            <person name="Weber N.D."/>
            <person name="Virtaneva K."/>
            <person name="Barbian K."/>
            <person name="Babar A."/>
            <person name="Rosenke K."/>
        </authorList>
    </citation>
    <scope>NUCLEOTIDE SEQUENCE</scope>
    <source>
        <strain evidence="3">86</strain>
    </source>
</reference>
<name>A0A212JI61_9PROT</name>
<dbReference type="InterPro" id="IPR027479">
    <property type="entry name" value="S-Me-THD_N_sf"/>
</dbReference>
<dbReference type="EMBL" id="FLUO01000001">
    <property type="protein sequence ID" value="SBV99128.1"/>
    <property type="molecule type" value="Genomic_DNA"/>
</dbReference>
<dbReference type="Gene3D" id="3.40.1610.10">
    <property type="entry name" value="CV3147-like domain"/>
    <property type="match status" value="1"/>
</dbReference>
<proteinExistence type="predicted"/>
<evidence type="ECO:0008006" key="4">
    <source>
        <dbReference type="Google" id="ProtNLM"/>
    </source>
</evidence>
<evidence type="ECO:0000259" key="1">
    <source>
        <dbReference type="Pfam" id="PF06032"/>
    </source>
</evidence>
<dbReference type="Pfam" id="PF06032">
    <property type="entry name" value="S-Me-THD_N"/>
    <property type="match status" value="1"/>
</dbReference>
<dbReference type="InterPro" id="IPR048350">
    <property type="entry name" value="S-Me-THD-like_C"/>
</dbReference>
<dbReference type="InterPro" id="IPR024071">
    <property type="entry name" value="S-Me-THD_C_sf"/>
</dbReference>
<gene>
    <name evidence="3" type="ORF">KL86APRO_11109</name>
</gene>
<organism evidence="3">
    <name type="scientific">uncultured Alphaproteobacteria bacterium</name>
    <dbReference type="NCBI Taxonomy" id="91750"/>
    <lineage>
        <taxon>Bacteria</taxon>
        <taxon>Pseudomonadati</taxon>
        <taxon>Pseudomonadota</taxon>
        <taxon>Alphaproteobacteria</taxon>
        <taxon>environmental samples</taxon>
    </lineage>
</organism>
<dbReference type="Pfam" id="PF20906">
    <property type="entry name" value="S-Me-THD_C"/>
    <property type="match status" value="1"/>
</dbReference>
<evidence type="ECO:0000259" key="2">
    <source>
        <dbReference type="Pfam" id="PF20906"/>
    </source>
</evidence>
<evidence type="ECO:0000313" key="3">
    <source>
        <dbReference type="EMBL" id="SBV99128.1"/>
    </source>
</evidence>
<accession>A0A212JI61</accession>
<feature type="domain" description="S-Me-THD N-terminal" evidence="1">
    <location>
        <begin position="15"/>
        <end position="171"/>
    </location>
</feature>